<dbReference type="Proteomes" id="UP000002668">
    <property type="component" value="Genome"/>
</dbReference>
<dbReference type="AlphaFoldDB" id="E5A967"/>
<feature type="compositionally biased region" description="Polar residues" evidence="1">
    <location>
        <begin position="197"/>
        <end position="222"/>
    </location>
</feature>
<evidence type="ECO:0000313" key="3">
    <source>
        <dbReference type="Proteomes" id="UP000002668"/>
    </source>
</evidence>
<dbReference type="InParanoid" id="E5A967"/>
<protein>
    <submittedName>
        <fullName evidence="2">Predicted protein</fullName>
    </submittedName>
</protein>
<feature type="region of interest" description="Disordered" evidence="1">
    <location>
        <begin position="191"/>
        <end position="222"/>
    </location>
</feature>
<evidence type="ECO:0000256" key="1">
    <source>
        <dbReference type="SAM" id="MobiDB-lite"/>
    </source>
</evidence>
<sequence>MVAVDVDSLCALFTVLLTDFSLLSVGVAGDVAAIAADLKSKALPGVLGVLAEEPKDAKAPEPRPNAVEPPVVGDARPPGVKGGIALKGFRPPCDESPANRFVDEKERWWGSDLSEALSECDMDKESLLVLVSSRQCGKRVGVGGDKGAAYLERRVQRFSVLSICSKGRGMNGPANLVGAVFVVLEQGGIHERDEQEATSNKPQATSNKQQATESNTATEQGA</sequence>
<organism evidence="3">
    <name type="scientific">Leptosphaeria maculans (strain JN3 / isolate v23.1.3 / race Av1-4-5-6-7-8)</name>
    <name type="common">Blackleg fungus</name>
    <name type="synonym">Phoma lingam</name>
    <dbReference type="NCBI Taxonomy" id="985895"/>
    <lineage>
        <taxon>Eukaryota</taxon>
        <taxon>Fungi</taxon>
        <taxon>Dikarya</taxon>
        <taxon>Ascomycota</taxon>
        <taxon>Pezizomycotina</taxon>
        <taxon>Dothideomycetes</taxon>
        <taxon>Pleosporomycetidae</taxon>
        <taxon>Pleosporales</taxon>
        <taxon>Pleosporineae</taxon>
        <taxon>Leptosphaeriaceae</taxon>
        <taxon>Plenodomus</taxon>
        <taxon>Plenodomus lingam/Leptosphaeria maculans species complex</taxon>
    </lineage>
</organism>
<dbReference type="VEuPathDB" id="FungiDB:LEMA_P013380.1"/>
<evidence type="ECO:0000313" key="2">
    <source>
        <dbReference type="EMBL" id="CBY00208.1"/>
    </source>
</evidence>
<reference evidence="3" key="1">
    <citation type="journal article" date="2011" name="Nat. Commun.">
        <title>Effector diversification within compartments of the Leptosphaeria maculans genome affected by Repeat-Induced Point mutations.</title>
        <authorList>
            <person name="Rouxel T."/>
            <person name="Grandaubert J."/>
            <person name="Hane J.K."/>
            <person name="Hoede C."/>
            <person name="van de Wouw A.P."/>
            <person name="Couloux A."/>
            <person name="Dominguez V."/>
            <person name="Anthouard V."/>
            <person name="Bally P."/>
            <person name="Bourras S."/>
            <person name="Cozijnsen A.J."/>
            <person name="Ciuffetti L.M."/>
            <person name="Degrave A."/>
            <person name="Dilmaghani A."/>
            <person name="Duret L."/>
            <person name="Fudal I."/>
            <person name="Goodwin S.B."/>
            <person name="Gout L."/>
            <person name="Glaser N."/>
            <person name="Linglin J."/>
            <person name="Kema G.H.J."/>
            <person name="Lapalu N."/>
            <person name="Lawrence C.B."/>
            <person name="May K."/>
            <person name="Meyer M."/>
            <person name="Ollivier B."/>
            <person name="Poulain J."/>
            <person name="Schoch C.L."/>
            <person name="Simon A."/>
            <person name="Spatafora J.W."/>
            <person name="Stachowiak A."/>
            <person name="Turgeon B.G."/>
            <person name="Tyler B.M."/>
            <person name="Vincent D."/>
            <person name="Weissenbach J."/>
            <person name="Amselem J."/>
            <person name="Quesneville H."/>
            <person name="Oliver R.P."/>
            <person name="Wincker P."/>
            <person name="Balesdent M.-H."/>
            <person name="Howlett B.J."/>
        </authorList>
    </citation>
    <scope>NUCLEOTIDE SEQUENCE [LARGE SCALE GENOMIC DNA]</scope>
    <source>
        <strain evidence="3">JN3 / isolate v23.1.3 / race Av1-4-5-6-7-8</strain>
    </source>
</reference>
<proteinExistence type="predicted"/>
<dbReference type="HOGENOM" id="CLU_1245573_0_0_1"/>
<gene>
    <name evidence="2" type="ORF">LEMA_P013380.1</name>
</gene>
<accession>E5A967</accession>
<dbReference type="EMBL" id="FP929138">
    <property type="protein sequence ID" value="CBY00208.1"/>
    <property type="molecule type" value="Genomic_DNA"/>
</dbReference>
<feature type="region of interest" description="Disordered" evidence="1">
    <location>
        <begin position="54"/>
        <end position="74"/>
    </location>
</feature>
<name>E5A967_LEPMJ</name>
<keyword evidence="3" id="KW-1185">Reference proteome</keyword>